<dbReference type="EMBL" id="MT771339">
    <property type="protein sequence ID" value="QOC55744.1"/>
    <property type="molecule type" value="Genomic_DNA"/>
</dbReference>
<dbReference type="GeneID" id="63742972"/>
<organism evidence="1 2">
    <name type="scientific">Gordonia phage Archimedes</name>
    <dbReference type="NCBI Taxonomy" id="2759389"/>
    <lineage>
        <taxon>Viruses</taxon>
        <taxon>Duplodnaviria</taxon>
        <taxon>Heunggongvirae</taxon>
        <taxon>Uroviricota</taxon>
        <taxon>Caudoviricetes</taxon>
        <taxon>Archimedesvirus</taxon>
        <taxon>Archimedesvirus archimedes</taxon>
    </lineage>
</organism>
<sequence>MNKEQLVEEIQGHMDDHGMTALEAIRYVENMGYDQYSDWDAAVEEFDDEADDEEADY</sequence>
<proteinExistence type="predicted"/>
<reference evidence="1 2" key="1">
    <citation type="submission" date="2020-07" db="EMBL/GenBank/DDBJ databases">
        <authorList>
            <person name="Buterbaugh K.M."/>
            <person name="Dean A.J."/>
            <person name="Durmis N.D."/>
            <person name="Gonzalez I.M."/>
            <person name="Kowalski E.M."/>
            <person name="Mundorff O.G."/>
            <person name="Vimal D."/>
            <person name="Chamarti P.R."/>
            <person name="Xu J."/>
            <person name="Butela K.A."/>
            <person name="Garlena R.A."/>
            <person name="Russell D.A."/>
            <person name="Pope W.H."/>
            <person name="Jacobs-Sera D."/>
            <person name="Hatfull G.F."/>
        </authorList>
    </citation>
    <scope>NUCLEOTIDE SEQUENCE [LARGE SCALE GENOMIC DNA]</scope>
</reference>
<dbReference type="KEGG" id="vg:63742972"/>
<keyword evidence="2" id="KW-1185">Reference proteome</keyword>
<gene>
    <name evidence="1" type="primary">44</name>
    <name evidence="1" type="ORF">SEA_ARCHIMEDES_44</name>
</gene>
<evidence type="ECO:0000313" key="1">
    <source>
        <dbReference type="EMBL" id="QOC55744.1"/>
    </source>
</evidence>
<dbReference type="RefSeq" id="YP_010049653.1">
    <property type="nucleotide sequence ID" value="NC_054392.1"/>
</dbReference>
<protein>
    <submittedName>
        <fullName evidence="1">Uncharacterized protein</fullName>
    </submittedName>
</protein>
<evidence type="ECO:0000313" key="2">
    <source>
        <dbReference type="Proteomes" id="UP000516653"/>
    </source>
</evidence>
<accession>A0A7L7SP68</accession>
<name>A0A7L7SP68_9CAUD</name>
<dbReference type="Proteomes" id="UP000516653">
    <property type="component" value="Segment"/>
</dbReference>